<organism evidence="1">
    <name type="scientific">hydrocarbon metagenome</name>
    <dbReference type="NCBI Taxonomy" id="938273"/>
    <lineage>
        <taxon>unclassified sequences</taxon>
        <taxon>metagenomes</taxon>
        <taxon>ecological metagenomes</taxon>
    </lineage>
</organism>
<comment type="caution">
    <text evidence="1">The sequence shown here is derived from an EMBL/GenBank/DDBJ whole genome shotgun (WGS) entry which is preliminary data.</text>
</comment>
<reference evidence="1" key="1">
    <citation type="journal article" date="2015" name="Proc. Natl. Acad. Sci. U.S.A.">
        <title>Networks of energetic and metabolic interactions define dynamics in microbial communities.</title>
        <authorList>
            <person name="Embree M."/>
            <person name="Liu J.K."/>
            <person name="Al-Bassam M.M."/>
            <person name="Zengler K."/>
        </authorList>
    </citation>
    <scope>NUCLEOTIDE SEQUENCE</scope>
</reference>
<protein>
    <submittedName>
        <fullName evidence="1">Uncharacterized protein</fullName>
    </submittedName>
</protein>
<name>A0A0W8EAT3_9ZZZZ</name>
<dbReference type="AlphaFoldDB" id="A0A0W8EAT3"/>
<sequence>MNRACKVEAVHDTEGLSAHAGEICRVFIHGVRCTVGGRQEDLAGVAPAGEGKPVLFSIEPEYGSIAVKSNGPELYIMVILLHHPVFPGYFRVRKHPENQVFQGTLRAREWFFPGVSSCLPEAFGRISAQERDRDICNPLTMEHHHVPGIGDDFPDIAPPEVILLCNPPHQGDICRANLDEHPFLRLGKHDLDGPHIRLTLVDPVSMDQATERAAHLARCTGKPCCTEVPAGDHLPGLRHLEDRLDQEFLGERVPDLDARAVLCLGILRKVPGSKRGPAKPVAAC</sequence>
<proteinExistence type="predicted"/>
<gene>
    <name evidence="1" type="ORF">ASZ90_017026</name>
</gene>
<accession>A0A0W8EAT3</accession>
<dbReference type="EMBL" id="LNQE01001808">
    <property type="protein sequence ID" value="KUG05523.1"/>
    <property type="molecule type" value="Genomic_DNA"/>
</dbReference>
<evidence type="ECO:0000313" key="1">
    <source>
        <dbReference type="EMBL" id="KUG05523.1"/>
    </source>
</evidence>